<dbReference type="Proteomes" id="UP000196239">
    <property type="component" value="Chromosome 1"/>
</dbReference>
<dbReference type="AlphaFoldDB" id="A0A128A2A0"/>
<protein>
    <submittedName>
        <fullName evidence="1">Uncharacterized protein</fullName>
    </submittedName>
</protein>
<evidence type="ECO:0000313" key="2">
    <source>
        <dbReference type="Proteomes" id="UP000196239"/>
    </source>
</evidence>
<proteinExistence type="predicted"/>
<accession>A0A128A2A0</accession>
<gene>
    <name evidence="1" type="ORF">NDEV_0710</name>
</gene>
<dbReference type="EMBL" id="LN890280">
    <property type="protein sequence ID" value="CUR51475.1"/>
    <property type="molecule type" value="Genomic_DNA"/>
</dbReference>
<reference evidence="2" key="1">
    <citation type="submission" date="2015-10" db="EMBL/GenBank/DDBJ databases">
        <authorList>
            <person name="Lehtovirta-Morley L.E."/>
            <person name="Vieille C."/>
        </authorList>
    </citation>
    <scope>NUCLEOTIDE SEQUENCE [LARGE SCALE GENOMIC DNA]</scope>
</reference>
<dbReference type="KEGG" id="ndv:NDEV_0710"/>
<sequence length="109" mass="12617">MTLEELRSKALFQNTIDTWIMLCEEKKADWYLPEDYKKFIAHLFQSGLKLQKFPLCIKETGGMYQRGKDKTQFAETLAQSTDPNAAAYTIRLSDSTINIIRQFNTVTIT</sequence>
<name>A0A128A2A0_9ARCH</name>
<keyword evidence="2" id="KW-1185">Reference proteome</keyword>
<organism evidence="1 2">
    <name type="scientific">Nitrosotalea devaniterrae</name>
    <dbReference type="NCBI Taxonomy" id="1078905"/>
    <lineage>
        <taxon>Archaea</taxon>
        <taxon>Nitrososphaerota</taxon>
        <taxon>Nitrososphaeria</taxon>
        <taxon>Nitrosotaleales</taxon>
        <taxon>Nitrosotaleaceae</taxon>
        <taxon>Nitrosotalea</taxon>
    </lineage>
</organism>
<evidence type="ECO:0000313" key="1">
    <source>
        <dbReference type="EMBL" id="CUR51475.1"/>
    </source>
</evidence>